<dbReference type="KEGG" id="eaj:Q3M24_12790"/>
<evidence type="ECO:0000259" key="2">
    <source>
        <dbReference type="PROSITE" id="PS50076"/>
    </source>
</evidence>
<reference evidence="3" key="1">
    <citation type="journal article" date="2024" name="Syst. Appl. Microbiol.">
        <title>First single-strain enrichments of Electrothrix cable bacteria, description of E. aestuarii sp. nov. and E. rattekaaiensis sp. nov., and proposal of a cable bacteria taxonomy following the rules of the SeqCode.</title>
        <authorList>
            <person name="Plum-Jensen L.E."/>
            <person name="Schramm A."/>
            <person name="Marshall I.P.G."/>
        </authorList>
    </citation>
    <scope>NUCLEOTIDE SEQUENCE</scope>
    <source>
        <strain evidence="3">Rat1</strain>
    </source>
</reference>
<dbReference type="InterPro" id="IPR036869">
    <property type="entry name" value="J_dom_sf"/>
</dbReference>
<feature type="transmembrane region" description="Helical" evidence="1">
    <location>
        <begin position="81"/>
        <end position="99"/>
    </location>
</feature>
<dbReference type="InterPro" id="IPR007791">
    <property type="entry name" value="DjlA_N"/>
</dbReference>
<keyword evidence="1" id="KW-1133">Transmembrane helix</keyword>
<dbReference type="EMBL" id="CP159373">
    <property type="protein sequence ID" value="XCN71192.1"/>
    <property type="molecule type" value="Genomic_DNA"/>
</dbReference>
<dbReference type="PROSITE" id="PS50076">
    <property type="entry name" value="DNAJ_2"/>
    <property type="match status" value="1"/>
</dbReference>
<evidence type="ECO:0000313" key="3">
    <source>
        <dbReference type="EMBL" id="XCN71192.1"/>
    </source>
</evidence>
<dbReference type="PRINTS" id="PR00625">
    <property type="entry name" value="JDOMAIN"/>
</dbReference>
<organism evidence="3">
    <name type="scientific">Candidatus Electrothrix aestuarii</name>
    <dbReference type="NCBI Taxonomy" id="3062594"/>
    <lineage>
        <taxon>Bacteria</taxon>
        <taxon>Pseudomonadati</taxon>
        <taxon>Thermodesulfobacteriota</taxon>
        <taxon>Desulfobulbia</taxon>
        <taxon>Desulfobulbales</taxon>
        <taxon>Desulfobulbaceae</taxon>
        <taxon>Candidatus Electrothrix</taxon>
    </lineage>
</organism>
<name>A0AAU8LPQ6_9BACT</name>
<dbReference type="Gene3D" id="1.10.3680.10">
    <property type="entry name" value="TerB-like"/>
    <property type="match status" value="1"/>
</dbReference>
<proteinExistence type="predicted"/>
<keyword evidence="1" id="KW-0812">Transmembrane</keyword>
<dbReference type="Pfam" id="PF00226">
    <property type="entry name" value="DnaJ"/>
    <property type="match status" value="1"/>
</dbReference>
<dbReference type="PANTHER" id="PTHR24074">
    <property type="entry name" value="CO-CHAPERONE PROTEIN DJLA"/>
    <property type="match status" value="1"/>
</dbReference>
<feature type="transmembrane region" description="Helical" evidence="1">
    <location>
        <begin position="12"/>
        <end position="34"/>
    </location>
</feature>
<feature type="transmembrane region" description="Helical" evidence="1">
    <location>
        <begin position="40"/>
        <end position="60"/>
    </location>
</feature>
<reference evidence="3" key="2">
    <citation type="submission" date="2024-06" db="EMBL/GenBank/DDBJ databases">
        <authorList>
            <person name="Plum-Jensen L.E."/>
            <person name="Schramm A."/>
            <person name="Marshall I.P.G."/>
        </authorList>
    </citation>
    <scope>NUCLEOTIDE SEQUENCE</scope>
    <source>
        <strain evidence="3">Rat1</strain>
    </source>
</reference>
<dbReference type="AlphaFoldDB" id="A0AAU8LPQ6"/>
<dbReference type="CDD" id="cd06257">
    <property type="entry name" value="DnaJ"/>
    <property type="match status" value="1"/>
</dbReference>
<dbReference type="CDD" id="cd07177">
    <property type="entry name" value="terB_like"/>
    <property type="match status" value="1"/>
</dbReference>
<dbReference type="InterPro" id="IPR050817">
    <property type="entry name" value="DjlA_DnaK_co-chaperone"/>
</dbReference>
<dbReference type="SUPFAM" id="SSF158682">
    <property type="entry name" value="TerB-like"/>
    <property type="match status" value="1"/>
</dbReference>
<dbReference type="SMART" id="SM00271">
    <property type="entry name" value="DnaJ"/>
    <property type="match status" value="1"/>
</dbReference>
<dbReference type="SUPFAM" id="SSF46565">
    <property type="entry name" value="Chaperone J-domain"/>
    <property type="match status" value="1"/>
</dbReference>
<dbReference type="InterPro" id="IPR001623">
    <property type="entry name" value="DnaJ_domain"/>
</dbReference>
<sequence length="289" mass="33180">MQRQYSYNSNQPGCGGCLLIFVLLLLATGGWQAVGNFVSILIYSGLFGGLVLFAAFFGFTRYIQSRAAAYAKSQTESHNRFVFLLVNILVSIAKADGHFTKSELRTMLNFFQHNLHYNQDQMYWVKQLIKDARDEDQDLDALLTEFRNSFAYEPRLILLELIYQIVFTKKPVNEGELNLARKIGQFLGIAEYERQSMESKYRYGYSYQQQRRSAGAGPSNGYAEQQYYAVLGVEQGADFATIKKAYRKLSMQYHPDKVAHLGDEFKGVAEEKMKEINAAYDHFRKKFGE</sequence>
<dbReference type="InterPro" id="IPR029024">
    <property type="entry name" value="TerB-like"/>
</dbReference>
<gene>
    <name evidence="3" type="ORF">Q3M24_12790</name>
</gene>
<keyword evidence="1" id="KW-0472">Membrane</keyword>
<dbReference type="Gene3D" id="1.10.287.110">
    <property type="entry name" value="DnaJ domain"/>
    <property type="match status" value="1"/>
</dbReference>
<protein>
    <submittedName>
        <fullName evidence="3">DnaJ domain-containing protein</fullName>
    </submittedName>
</protein>
<dbReference type="Pfam" id="PF05099">
    <property type="entry name" value="TerB"/>
    <property type="match status" value="1"/>
</dbReference>
<feature type="domain" description="J" evidence="2">
    <location>
        <begin position="226"/>
        <end position="289"/>
    </location>
</feature>
<evidence type="ECO:0000256" key="1">
    <source>
        <dbReference type="SAM" id="Phobius"/>
    </source>
</evidence>
<accession>A0AAU8LPQ6</accession>